<organism evidence="2 3">
    <name type="scientific">Pseudomonas fungipugnans</name>
    <dbReference type="NCBI Taxonomy" id="3024217"/>
    <lineage>
        <taxon>Bacteria</taxon>
        <taxon>Pseudomonadati</taxon>
        <taxon>Pseudomonadota</taxon>
        <taxon>Gammaproteobacteria</taxon>
        <taxon>Pseudomonadales</taxon>
        <taxon>Pseudomonadaceae</taxon>
        <taxon>Pseudomonas</taxon>
    </lineage>
</organism>
<dbReference type="Proteomes" id="UP001159100">
    <property type="component" value="Unassembled WGS sequence"/>
</dbReference>
<gene>
    <name evidence="2" type="ORF">POF45_04965</name>
</gene>
<keyword evidence="3" id="KW-1185">Reference proteome</keyword>
<sequence length="97" mass="10808">MSLAAINTIEIHPIPGQSTALQSQLNELLETLRDTPGCAAYTLTCSTSPKVPWIITGHWHSTEHMQAHFNLPCLARFFELTTQHLASSLQLRTFIAH</sequence>
<keyword evidence="2" id="KW-0560">Oxidoreductase</keyword>
<name>A0ABT6QIX7_9PSED</name>
<reference evidence="2 3" key="1">
    <citation type="submission" date="2023-02" db="EMBL/GenBank/DDBJ databases">
        <title>Pseudomonas chrutzelriedensis sp. nov., a potently antifungal strain isolated from moss.</title>
        <authorList>
            <person name="Schnyder A."/>
            <person name="Kalawong R."/>
            <person name="Eberl L."/>
            <person name="Agnoli K."/>
        </authorList>
    </citation>
    <scope>NUCLEOTIDE SEQUENCE [LARGE SCALE GENOMIC DNA]</scope>
    <source>
        <strain evidence="2 3">681</strain>
    </source>
</reference>
<evidence type="ECO:0000313" key="3">
    <source>
        <dbReference type="Proteomes" id="UP001159100"/>
    </source>
</evidence>
<dbReference type="InterPro" id="IPR011008">
    <property type="entry name" value="Dimeric_a/b-barrel"/>
</dbReference>
<dbReference type="Gene3D" id="3.30.70.100">
    <property type="match status" value="1"/>
</dbReference>
<accession>A0ABT6QIX7</accession>
<dbReference type="InterPro" id="IPR007138">
    <property type="entry name" value="ABM_dom"/>
</dbReference>
<dbReference type="Pfam" id="PF03992">
    <property type="entry name" value="ABM"/>
    <property type="match status" value="1"/>
</dbReference>
<keyword evidence="2" id="KW-0503">Monooxygenase</keyword>
<dbReference type="EMBL" id="JARBWL010000001">
    <property type="protein sequence ID" value="MDI2590788.1"/>
    <property type="molecule type" value="Genomic_DNA"/>
</dbReference>
<dbReference type="RefSeq" id="WP_282315242.1">
    <property type="nucleotide sequence ID" value="NZ_JARBWL010000001.1"/>
</dbReference>
<feature type="domain" description="ABM" evidence="1">
    <location>
        <begin position="7"/>
        <end position="78"/>
    </location>
</feature>
<evidence type="ECO:0000313" key="2">
    <source>
        <dbReference type="EMBL" id="MDI2590788.1"/>
    </source>
</evidence>
<dbReference type="SUPFAM" id="SSF54909">
    <property type="entry name" value="Dimeric alpha+beta barrel"/>
    <property type="match status" value="1"/>
</dbReference>
<protein>
    <submittedName>
        <fullName evidence="2">Antibiotic biosynthesis monooxygenase</fullName>
    </submittedName>
</protein>
<dbReference type="GO" id="GO:0004497">
    <property type="term" value="F:monooxygenase activity"/>
    <property type="evidence" value="ECO:0007669"/>
    <property type="project" value="UniProtKB-KW"/>
</dbReference>
<evidence type="ECO:0000259" key="1">
    <source>
        <dbReference type="Pfam" id="PF03992"/>
    </source>
</evidence>
<proteinExistence type="predicted"/>
<comment type="caution">
    <text evidence="2">The sequence shown here is derived from an EMBL/GenBank/DDBJ whole genome shotgun (WGS) entry which is preliminary data.</text>
</comment>